<evidence type="ECO:0000313" key="6">
    <source>
        <dbReference type="Proteomes" id="UP001319180"/>
    </source>
</evidence>
<comment type="caution">
    <text evidence="5">The sequence shown here is derived from an EMBL/GenBank/DDBJ whole genome shotgun (WGS) entry which is preliminary data.</text>
</comment>
<dbReference type="Gene3D" id="2.60.120.1130">
    <property type="match status" value="1"/>
</dbReference>
<feature type="chain" id="PRO_5042898809" evidence="2">
    <location>
        <begin position="27"/>
        <end position="836"/>
    </location>
</feature>
<dbReference type="InterPro" id="IPR002931">
    <property type="entry name" value="Transglutaminase-like"/>
</dbReference>
<feature type="transmembrane region" description="Helical" evidence="1">
    <location>
        <begin position="798"/>
        <end position="819"/>
    </location>
</feature>
<keyword evidence="1" id="KW-0472">Membrane</keyword>
<dbReference type="Gene3D" id="3.10.620.30">
    <property type="match status" value="1"/>
</dbReference>
<feature type="transmembrane region" description="Helical" evidence="1">
    <location>
        <begin position="773"/>
        <end position="792"/>
    </location>
</feature>
<feature type="domain" description="Transglutaminase-like" evidence="3">
    <location>
        <begin position="285"/>
        <end position="386"/>
    </location>
</feature>
<feature type="signal peptide" evidence="2">
    <location>
        <begin position="1"/>
        <end position="26"/>
    </location>
</feature>
<reference evidence="5 6" key="1">
    <citation type="submission" date="2021-05" db="EMBL/GenBank/DDBJ databases">
        <title>A Polyphasic approach of four new species of the genus Ohtaekwangia: Ohtaekwangia histidinii sp. nov., Ohtaekwangia cretensis sp. nov., Ohtaekwangia indiensis sp. nov., Ohtaekwangia reichenbachii sp. nov. from diverse environment.</title>
        <authorList>
            <person name="Octaviana S."/>
        </authorList>
    </citation>
    <scope>NUCLEOTIDE SEQUENCE [LARGE SCALE GENOMIC DNA]</scope>
    <source>
        <strain evidence="5 6">PWU37</strain>
    </source>
</reference>
<feature type="transmembrane region" description="Helical" evidence="1">
    <location>
        <begin position="695"/>
        <end position="720"/>
    </location>
</feature>
<dbReference type="InterPro" id="IPR024618">
    <property type="entry name" value="DUF3857"/>
</dbReference>
<keyword evidence="1" id="KW-1133">Transmembrane helix</keyword>
<dbReference type="RefSeq" id="WP_254092232.1">
    <property type="nucleotide sequence ID" value="NZ_JAHESC010000034.1"/>
</dbReference>
<dbReference type="SUPFAM" id="SSF54001">
    <property type="entry name" value="Cysteine proteinases"/>
    <property type="match status" value="1"/>
</dbReference>
<evidence type="ECO:0000256" key="2">
    <source>
        <dbReference type="SAM" id="SignalP"/>
    </source>
</evidence>
<sequence length="836" mass="94413">MKKSFFGLFCLFFVPIAGLLAQSAKVAVRPPSRWVEPRPFDAAGMPAYGQGIGYYFLLVDQQDHAQQEEGYRHYAYKILTSEGLQAMSDISVSFDPAYQQLAVHTLRIHRNGQVIDQMQKTIRTIQREQSMDRFIYDGSLTAVINLNDVRVGDIIEYAYSRKGENPVNRGHNTWYISLNYSSGTESIFQRVVVPTTLPVYLKYTNTEQKPVIADQAGQRTYTWSVTKVPGLVTDEQVPSWYSAFSSVTMTTFADWGQVADWARPLYTVQEADRKKLIAMAAGQFSATTPEAYAEEVIRFVQDEVRYLGFETGLNSHKPHAPLDVYNQRFGDCKDKALLLTTLLNARGIEAYPMLVHTSDRAHVSESAPSLYAFDHCVAQVKLNDSTFYIDATISGQGGMSGRHYFPRYGKGLVIDGRSRDFVSLDTPQPYAITETQTVDIDSIGGAANLTVRTVCIGGEADDVRSQFYGNSREEIQKRYLKFYGDTYPDIEVRQPLRFTDQRDSNIVVIDEYYTIPTFWKPDEKDPKTLMCDVSAQSIDSRISVSKFAKRTAPFRLTYPLNYTHTIVINVPEDWTIEDKDQRIDRDQYAYEYSRRYVDRKVMITTHYETKDASVPVDLYQQYIDDHNAMRDNLWYSLTYDTDFAGQSMSSPTAAGMAWLAMAVAISVLLSVWIYRRYDPVPDHSPEWARPIDGNLVYARYGLVLTLFMLIVEVISNPYLFSGNLWLPELMAGQYGSAVLYAVYQVYGAVLVPVGVMSIALFQQGRSSTPRVTSVFFGALVGMPLLTAIAMFTEDANGGGWSPGSLIFVLLLAGIWIGYFRSSSQVKRTFVVPARGE</sequence>
<dbReference type="EMBL" id="JAHESC010000034">
    <property type="protein sequence ID" value="MBT1689008.1"/>
    <property type="molecule type" value="Genomic_DNA"/>
</dbReference>
<dbReference type="Pfam" id="PF01841">
    <property type="entry name" value="Transglut_core"/>
    <property type="match status" value="1"/>
</dbReference>
<keyword evidence="2" id="KW-0732">Signal</keyword>
<dbReference type="Proteomes" id="UP001319180">
    <property type="component" value="Unassembled WGS sequence"/>
</dbReference>
<feature type="domain" description="DUF3857" evidence="4">
    <location>
        <begin position="67"/>
        <end position="229"/>
    </location>
</feature>
<feature type="transmembrane region" description="Helical" evidence="1">
    <location>
        <begin position="740"/>
        <end position="761"/>
    </location>
</feature>
<keyword evidence="6" id="KW-1185">Reference proteome</keyword>
<accession>A0AAP2DBU8</accession>
<dbReference type="Pfam" id="PF12969">
    <property type="entry name" value="DUF3857"/>
    <property type="match status" value="1"/>
</dbReference>
<dbReference type="InterPro" id="IPR038765">
    <property type="entry name" value="Papain-like_cys_pep_sf"/>
</dbReference>
<evidence type="ECO:0000256" key="1">
    <source>
        <dbReference type="SAM" id="Phobius"/>
    </source>
</evidence>
<evidence type="ECO:0000259" key="3">
    <source>
        <dbReference type="Pfam" id="PF01841"/>
    </source>
</evidence>
<gene>
    <name evidence="5" type="ORF">KK078_20755</name>
</gene>
<evidence type="ECO:0000313" key="5">
    <source>
        <dbReference type="EMBL" id="MBT1689008.1"/>
    </source>
</evidence>
<name>A0AAP2DBU8_9BACT</name>
<dbReference type="InterPro" id="IPR019690">
    <property type="entry name" value="DUF2569"/>
</dbReference>
<dbReference type="AlphaFoldDB" id="A0AAP2DBU8"/>
<proteinExistence type="predicted"/>
<evidence type="ECO:0000259" key="4">
    <source>
        <dbReference type="Pfam" id="PF12969"/>
    </source>
</evidence>
<dbReference type="Pfam" id="PF10754">
    <property type="entry name" value="DUF2569"/>
    <property type="match status" value="1"/>
</dbReference>
<keyword evidence="1" id="KW-0812">Transmembrane</keyword>
<feature type="transmembrane region" description="Helical" evidence="1">
    <location>
        <begin position="656"/>
        <end position="674"/>
    </location>
</feature>
<organism evidence="5 6">
    <name type="scientific">Dawidia soli</name>
    <dbReference type="NCBI Taxonomy" id="2782352"/>
    <lineage>
        <taxon>Bacteria</taxon>
        <taxon>Pseudomonadati</taxon>
        <taxon>Bacteroidota</taxon>
        <taxon>Cytophagia</taxon>
        <taxon>Cytophagales</taxon>
        <taxon>Chryseotaleaceae</taxon>
        <taxon>Dawidia</taxon>
    </lineage>
</organism>
<protein>
    <submittedName>
        <fullName evidence="5">DUF3857 domain-containing protein</fullName>
    </submittedName>
</protein>
<dbReference type="Gene3D" id="2.60.40.3140">
    <property type="match status" value="1"/>
</dbReference>